<sequence length="112" mass="11201">MKRNMKTAAATIGLAVAGILSIGELVPSSALSASAQAATTAQRAVFTIENMTCALCPVTVKKAMEGVAGVKSVAIDFDAKTATVTFDPSKATVAAIAQASTNAGYPAHATKS</sequence>
<gene>
    <name evidence="2" type="ORF">ACFOOQ_16335</name>
</gene>
<dbReference type="Proteomes" id="UP001595711">
    <property type="component" value="Unassembled WGS sequence"/>
</dbReference>
<dbReference type="Gene3D" id="3.30.70.100">
    <property type="match status" value="1"/>
</dbReference>
<dbReference type="InterPro" id="IPR001802">
    <property type="entry name" value="MerP/CopZ"/>
</dbReference>
<feature type="domain" description="HMA" evidence="1">
    <location>
        <begin position="42"/>
        <end position="108"/>
    </location>
</feature>
<keyword evidence="3" id="KW-1185">Reference proteome</keyword>
<evidence type="ECO:0000313" key="2">
    <source>
        <dbReference type="EMBL" id="MFC3677126.1"/>
    </source>
</evidence>
<comment type="caution">
    <text evidence="2">The sequence shown here is derived from an EMBL/GenBank/DDBJ whole genome shotgun (WGS) entry which is preliminary data.</text>
</comment>
<organism evidence="2 3">
    <name type="scientific">Ferrovibrio xuzhouensis</name>
    <dbReference type="NCBI Taxonomy" id="1576914"/>
    <lineage>
        <taxon>Bacteria</taxon>
        <taxon>Pseudomonadati</taxon>
        <taxon>Pseudomonadota</taxon>
        <taxon>Alphaproteobacteria</taxon>
        <taxon>Rhodospirillales</taxon>
        <taxon>Rhodospirillaceae</taxon>
        <taxon>Ferrovibrio</taxon>
    </lineage>
</organism>
<dbReference type="PROSITE" id="PS50846">
    <property type="entry name" value="HMA_2"/>
    <property type="match status" value="1"/>
</dbReference>
<name>A0ABV7VHX7_9PROT</name>
<dbReference type="EMBL" id="JBHRYJ010000003">
    <property type="protein sequence ID" value="MFC3677126.1"/>
    <property type="molecule type" value="Genomic_DNA"/>
</dbReference>
<dbReference type="InterPro" id="IPR006121">
    <property type="entry name" value="HMA_dom"/>
</dbReference>
<protein>
    <submittedName>
        <fullName evidence="2">Heavy-metal-associated domain-containing protein</fullName>
    </submittedName>
</protein>
<dbReference type="Pfam" id="PF00403">
    <property type="entry name" value="HMA"/>
    <property type="match status" value="1"/>
</dbReference>
<accession>A0ABV7VHX7</accession>
<proteinExistence type="predicted"/>
<dbReference type="InterPro" id="IPR036163">
    <property type="entry name" value="HMA_dom_sf"/>
</dbReference>
<reference evidence="3" key="1">
    <citation type="journal article" date="2019" name="Int. J. Syst. Evol. Microbiol.">
        <title>The Global Catalogue of Microorganisms (GCM) 10K type strain sequencing project: providing services to taxonomists for standard genome sequencing and annotation.</title>
        <authorList>
            <consortium name="The Broad Institute Genomics Platform"/>
            <consortium name="The Broad Institute Genome Sequencing Center for Infectious Disease"/>
            <person name="Wu L."/>
            <person name="Ma J."/>
        </authorList>
    </citation>
    <scope>NUCLEOTIDE SEQUENCE [LARGE SCALE GENOMIC DNA]</scope>
    <source>
        <strain evidence="3">KCTC 42182</strain>
    </source>
</reference>
<dbReference type="SUPFAM" id="SSF55008">
    <property type="entry name" value="HMA, heavy metal-associated domain"/>
    <property type="match status" value="1"/>
</dbReference>
<dbReference type="CDD" id="cd00371">
    <property type="entry name" value="HMA"/>
    <property type="match status" value="1"/>
</dbReference>
<evidence type="ECO:0000259" key="1">
    <source>
        <dbReference type="PROSITE" id="PS50846"/>
    </source>
</evidence>
<dbReference type="RefSeq" id="WP_379728587.1">
    <property type="nucleotide sequence ID" value="NZ_JBHRYJ010000003.1"/>
</dbReference>
<evidence type="ECO:0000313" key="3">
    <source>
        <dbReference type="Proteomes" id="UP001595711"/>
    </source>
</evidence>
<dbReference type="PRINTS" id="PR00946">
    <property type="entry name" value="HGSCAVENGER"/>
</dbReference>